<evidence type="ECO:0000313" key="5">
    <source>
        <dbReference type="Proteomes" id="UP000199337"/>
    </source>
</evidence>
<dbReference type="GO" id="GO:0032259">
    <property type="term" value="P:methylation"/>
    <property type="evidence" value="ECO:0007669"/>
    <property type="project" value="UniProtKB-KW"/>
</dbReference>
<name>A0A1I2U2N4_9FIRM</name>
<dbReference type="PANTHER" id="PTHR10259:SF11">
    <property type="entry name" value="THIOPURINE S-METHYLTRANSFERASE"/>
    <property type="match status" value="1"/>
</dbReference>
<dbReference type="AlphaFoldDB" id="A0A1I2U2N4"/>
<dbReference type="STRING" id="341036.SAMN05660649_02408"/>
<reference evidence="5" key="1">
    <citation type="submission" date="2016-10" db="EMBL/GenBank/DDBJ databases">
        <authorList>
            <person name="Varghese N."/>
            <person name="Submissions S."/>
        </authorList>
    </citation>
    <scope>NUCLEOTIDE SEQUENCE [LARGE SCALE GENOMIC DNA]</scope>
    <source>
        <strain evidence="5">DSM 17038</strain>
    </source>
</reference>
<keyword evidence="3" id="KW-0949">S-adenosyl-L-methionine</keyword>
<evidence type="ECO:0000256" key="1">
    <source>
        <dbReference type="ARBA" id="ARBA00022603"/>
    </source>
</evidence>
<dbReference type="InterPro" id="IPR029063">
    <property type="entry name" value="SAM-dependent_MTases_sf"/>
</dbReference>
<organism evidence="4 5">
    <name type="scientific">Desulfotruncus arcticus DSM 17038</name>
    <dbReference type="NCBI Taxonomy" id="1121424"/>
    <lineage>
        <taxon>Bacteria</taxon>
        <taxon>Bacillati</taxon>
        <taxon>Bacillota</taxon>
        <taxon>Clostridia</taxon>
        <taxon>Eubacteriales</taxon>
        <taxon>Desulfallaceae</taxon>
        <taxon>Desulfotruncus</taxon>
    </lineage>
</organism>
<dbReference type="GO" id="GO:0008119">
    <property type="term" value="F:thiopurine S-methyltransferase activity"/>
    <property type="evidence" value="ECO:0007669"/>
    <property type="project" value="TreeGrafter"/>
</dbReference>
<gene>
    <name evidence="4" type="ORF">SAMN05660649_02408</name>
</gene>
<dbReference type="PANTHER" id="PTHR10259">
    <property type="entry name" value="THIOPURINE S-METHYLTRANSFERASE"/>
    <property type="match status" value="1"/>
</dbReference>
<dbReference type="Proteomes" id="UP000199337">
    <property type="component" value="Unassembled WGS sequence"/>
</dbReference>
<dbReference type="EMBL" id="FOOX01000008">
    <property type="protein sequence ID" value="SFG69927.1"/>
    <property type="molecule type" value="Genomic_DNA"/>
</dbReference>
<keyword evidence="2 4" id="KW-0808">Transferase</keyword>
<dbReference type="Pfam" id="PF05724">
    <property type="entry name" value="TPMT"/>
    <property type="match status" value="1"/>
</dbReference>
<evidence type="ECO:0000256" key="2">
    <source>
        <dbReference type="ARBA" id="ARBA00022679"/>
    </source>
</evidence>
<evidence type="ECO:0000256" key="3">
    <source>
        <dbReference type="ARBA" id="ARBA00022691"/>
    </source>
</evidence>
<accession>A0A1I2U2N4</accession>
<dbReference type="InterPro" id="IPR008854">
    <property type="entry name" value="TPMT"/>
</dbReference>
<dbReference type="SUPFAM" id="SSF53335">
    <property type="entry name" value="S-adenosyl-L-methionine-dependent methyltransferases"/>
    <property type="match status" value="1"/>
</dbReference>
<sequence>MMIEERYKKRYKAGDTPWDIGKPDFNLIQTATTMDIKPCKALDIGCGTGNNSIWLSQKNFDVIGIDTSEIAIQKAIEEASKANVKCTFIVIDFLINKIEGGPFGFAFDRGCFHSLNSDEERKSFAENVAAYLEKDGLWLSIVGNADEQRDGPGPPQRTAKDIINSVEPYFEILSLVSSHFGSNRPNPPRAWVCLMRRRRFA</sequence>
<dbReference type="Gene3D" id="3.40.50.150">
    <property type="entry name" value="Vaccinia Virus protein VP39"/>
    <property type="match status" value="1"/>
</dbReference>
<evidence type="ECO:0000313" key="4">
    <source>
        <dbReference type="EMBL" id="SFG69927.1"/>
    </source>
</evidence>
<protein>
    <submittedName>
        <fullName evidence="4">Thiopurine S-methyltransferase (TPMT)</fullName>
    </submittedName>
</protein>
<proteinExistence type="predicted"/>
<keyword evidence="1 4" id="KW-0489">Methyltransferase</keyword>
<dbReference type="CDD" id="cd02440">
    <property type="entry name" value="AdoMet_MTases"/>
    <property type="match status" value="1"/>
</dbReference>
<keyword evidence="5" id="KW-1185">Reference proteome</keyword>